<dbReference type="EMBL" id="CP144699">
    <property type="protein sequence ID" value="WVZ21578.1"/>
    <property type="molecule type" value="Genomic_DNA"/>
</dbReference>
<sequence>MPVPVVHRRMDAETRFTTENMKKEIGKALRNLKAIQNKLTVSSSIKDKETSSIFSFLKEAEVVTVNCVEASHLFKAKPSVTDDFHSHAKNLELCIEDIEVGIERLSGN</sequence>
<accession>A0AAQ3P815</accession>
<dbReference type="GO" id="GO:0048364">
    <property type="term" value="P:root development"/>
    <property type="evidence" value="ECO:0007669"/>
    <property type="project" value="InterPro"/>
</dbReference>
<protein>
    <submittedName>
        <fullName evidence="1">Uncharacterized protein</fullName>
    </submittedName>
</protein>
<name>A0AAQ3P815_VIGMU</name>
<dbReference type="Pfam" id="PF03087">
    <property type="entry name" value="BPS1"/>
    <property type="match status" value="1"/>
</dbReference>
<keyword evidence="2" id="KW-1185">Reference proteome</keyword>
<dbReference type="InterPro" id="IPR004320">
    <property type="entry name" value="BPS1_pln"/>
</dbReference>
<reference evidence="1 2" key="1">
    <citation type="journal article" date="2023" name="Life. Sci Alliance">
        <title>Evolutionary insights into 3D genome organization and epigenetic landscape of Vigna mungo.</title>
        <authorList>
            <person name="Junaid A."/>
            <person name="Singh B."/>
            <person name="Bhatia S."/>
        </authorList>
    </citation>
    <scope>NUCLEOTIDE SEQUENCE [LARGE SCALE GENOMIC DNA]</scope>
    <source>
        <strain evidence="1">Urdbean</strain>
    </source>
</reference>
<dbReference type="Proteomes" id="UP001374535">
    <property type="component" value="Chromosome 2"/>
</dbReference>
<evidence type="ECO:0000313" key="1">
    <source>
        <dbReference type="EMBL" id="WVZ21578.1"/>
    </source>
</evidence>
<dbReference type="GO" id="GO:0048367">
    <property type="term" value="P:shoot system development"/>
    <property type="evidence" value="ECO:0007669"/>
    <property type="project" value="InterPro"/>
</dbReference>
<evidence type="ECO:0000313" key="2">
    <source>
        <dbReference type="Proteomes" id="UP001374535"/>
    </source>
</evidence>
<dbReference type="AlphaFoldDB" id="A0AAQ3P815"/>
<gene>
    <name evidence="1" type="ORF">V8G54_008900</name>
</gene>
<proteinExistence type="predicted"/>
<organism evidence="1 2">
    <name type="scientific">Vigna mungo</name>
    <name type="common">Black gram</name>
    <name type="synonym">Phaseolus mungo</name>
    <dbReference type="NCBI Taxonomy" id="3915"/>
    <lineage>
        <taxon>Eukaryota</taxon>
        <taxon>Viridiplantae</taxon>
        <taxon>Streptophyta</taxon>
        <taxon>Embryophyta</taxon>
        <taxon>Tracheophyta</taxon>
        <taxon>Spermatophyta</taxon>
        <taxon>Magnoliopsida</taxon>
        <taxon>eudicotyledons</taxon>
        <taxon>Gunneridae</taxon>
        <taxon>Pentapetalae</taxon>
        <taxon>rosids</taxon>
        <taxon>fabids</taxon>
        <taxon>Fabales</taxon>
        <taxon>Fabaceae</taxon>
        <taxon>Papilionoideae</taxon>
        <taxon>50 kb inversion clade</taxon>
        <taxon>NPAAA clade</taxon>
        <taxon>indigoferoid/millettioid clade</taxon>
        <taxon>Phaseoleae</taxon>
        <taxon>Vigna</taxon>
    </lineage>
</organism>